<reference evidence="13 14" key="1">
    <citation type="submission" date="2022-12" db="EMBL/GenBank/DDBJ databases">
        <title>Complete genome sequencing of Dickeya lacustris type strain LMG30899.</title>
        <authorList>
            <person name="Dobhal S."/>
            <person name="Arizala D."/>
            <person name="Arif M."/>
        </authorList>
    </citation>
    <scope>NUCLEOTIDE SEQUENCE [LARGE SCALE GENOMIC DNA]</scope>
    <source>
        <strain evidence="13 14">LMG30899</strain>
    </source>
</reference>
<dbReference type="EMBL" id="CP114280">
    <property type="protein sequence ID" value="WFN56066.1"/>
    <property type="molecule type" value="Genomic_DNA"/>
</dbReference>
<keyword evidence="14" id="KW-1185">Reference proteome</keyword>
<dbReference type="Gene3D" id="1.10.287.470">
    <property type="entry name" value="Helix hairpin bin"/>
    <property type="match status" value="1"/>
</dbReference>
<dbReference type="PROSITE" id="PS00543">
    <property type="entry name" value="HLYD_FAMILY"/>
    <property type="match status" value="1"/>
</dbReference>
<dbReference type="Proteomes" id="UP001219630">
    <property type="component" value="Chromosome"/>
</dbReference>
<dbReference type="SUPFAM" id="SSF111369">
    <property type="entry name" value="HlyD-like secretion proteins"/>
    <property type="match status" value="1"/>
</dbReference>
<evidence type="ECO:0000256" key="6">
    <source>
        <dbReference type="ARBA" id="ARBA00022692"/>
    </source>
</evidence>
<dbReference type="PANTHER" id="PTHR30386:SF17">
    <property type="entry name" value="ALKALINE PROTEASE SECRETION PROTEIN APRE"/>
    <property type="match status" value="1"/>
</dbReference>
<dbReference type="PANTHER" id="PTHR30386">
    <property type="entry name" value="MEMBRANE FUSION SUBUNIT OF EMRAB-TOLC MULTIDRUG EFFLUX PUMP"/>
    <property type="match status" value="1"/>
</dbReference>
<evidence type="ECO:0000256" key="8">
    <source>
        <dbReference type="ARBA" id="ARBA00023136"/>
    </source>
</evidence>
<evidence type="ECO:0000256" key="9">
    <source>
        <dbReference type="RuleBase" id="RU365093"/>
    </source>
</evidence>
<feature type="coiled-coil region" evidence="10">
    <location>
        <begin position="158"/>
        <end position="204"/>
    </location>
</feature>
<dbReference type="InterPro" id="IPR058781">
    <property type="entry name" value="HH_AprE-like"/>
</dbReference>
<evidence type="ECO:0000313" key="13">
    <source>
        <dbReference type="EMBL" id="WFN56066.1"/>
    </source>
</evidence>
<evidence type="ECO:0000259" key="11">
    <source>
        <dbReference type="Pfam" id="PF25994"/>
    </source>
</evidence>
<dbReference type="PRINTS" id="PR01490">
    <property type="entry name" value="RTXTOXIND"/>
</dbReference>
<dbReference type="InterPro" id="IPR058982">
    <property type="entry name" value="Beta-barrel_AprE"/>
</dbReference>
<organism evidence="13 14">
    <name type="scientific">Dickeya lacustris</name>
    <dbReference type="NCBI Taxonomy" id="2259638"/>
    <lineage>
        <taxon>Bacteria</taxon>
        <taxon>Pseudomonadati</taxon>
        <taxon>Pseudomonadota</taxon>
        <taxon>Gammaproteobacteria</taxon>
        <taxon>Enterobacterales</taxon>
        <taxon>Pectobacteriaceae</taxon>
        <taxon>Dickeya</taxon>
    </lineage>
</organism>
<comment type="subcellular location">
    <subcellularLocation>
        <location evidence="1 9">Cell inner membrane</location>
        <topology evidence="1 9">Single-pass membrane protein</topology>
    </subcellularLocation>
</comment>
<dbReference type="Pfam" id="PF25994">
    <property type="entry name" value="HH_AprE"/>
    <property type="match status" value="1"/>
</dbReference>
<dbReference type="InterPro" id="IPR050739">
    <property type="entry name" value="MFP"/>
</dbReference>
<feature type="domain" description="AprE-like beta-barrel" evidence="12">
    <location>
        <begin position="341"/>
        <end position="430"/>
    </location>
</feature>
<evidence type="ECO:0000256" key="3">
    <source>
        <dbReference type="ARBA" id="ARBA00022448"/>
    </source>
</evidence>
<dbReference type="InterPro" id="IPR010129">
    <property type="entry name" value="T1SS_HlyD"/>
</dbReference>
<evidence type="ECO:0000259" key="12">
    <source>
        <dbReference type="Pfam" id="PF26002"/>
    </source>
</evidence>
<evidence type="ECO:0000256" key="10">
    <source>
        <dbReference type="SAM" id="Coils"/>
    </source>
</evidence>
<dbReference type="NCBIfam" id="TIGR01843">
    <property type="entry name" value="type_I_hlyD"/>
    <property type="match status" value="1"/>
</dbReference>
<feature type="transmembrane region" description="Helical" evidence="9">
    <location>
        <begin position="36"/>
        <end position="54"/>
    </location>
</feature>
<protein>
    <recommendedName>
        <fullName evidence="9">Membrane fusion protein (MFP) family protein</fullName>
    </recommendedName>
</protein>
<dbReference type="RefSeq" id="WP_125259503.1">
    <property type="nucleotide sequence ID" value="NZ_CP114280.1"/>
</dbReference>
<dbReference type="Pfam" id="PF26002">
    <property type="entry name" value="Beta-barrel_AprE"/>
    <property type="match status" value="1"/>
</dbReference>
<keyword evidence="6 9" id="KW-0812">Transmembrane</keyword>
<keyword evidence="8 9" id="KW-0472">Membrane</keyword>
<comment type="similarity">
    <text evidence="2 9">Belongs to the membrane fusion protein (MFP) (TC 8.A.1) family.</text>
</comment>
<keyword evidence="7 9" id="KW-1133">Transmembrane helix</keyword>
<name>A0ABY8G7Z6_9GAMM</name>
<evidence type="ECO:0000256" key="4">
    <source>
        <dbReference type="ARBA" id="ARBA00022475"/>
    </source>
</evidence>
<keyword evidence="4 9" id="KW-1003">Cell membrane</keyword>
<dbReference type="Gene3D" id="2.40.30.170">
    <property type="match status" value="1"/>
</dbReference>
<accession>A0ABY8G7Z6</accession>
<keyword evidence="5 9" id="KW-0997">Cell inner membrane</keyword>
<evidence type="ECO:0000256" key="1">
    <source>
        <dbReference type="ARBA" id="ARBA00004377"/>
    </source>
</evidence>
<gene>
    <name evidence="13" type="ORF">O1Q98_01680</name>
</gene>
<proteinExistence type="inferred from homology"/>
<evidence type="ECO:0000256" key="5">
    <source>
        <dbReference type="ARBA" id="ARBA00022519"/>
    </source>
</evidence>
<dbReference type="Gene3D" id="2.40.50.100">
    <property type="match status" value="2"/>
</dbReference>
<evidence type="ECO:0000256" key="7">
    <source>
        <dbReference type="ARBA" id="ARBA00022989"/>
    </source>
</evidence>
<dbReference type="InterPro" id="IPR006144">
    <property type="entry name" value="Secretion_HlyD_CS"/>
</dbReference>
<evidence type="ECO:0000313" key="14">
    <source>
        <dbReference type="Proteomes" id="UP001219630"/>
    </source>
</evidence>
<keyword evidence="10" id="KW-0175">Coiled coil</keyword>
<feature type="domain" description="AprE-like long alpha-helical hairpin" evidence="11">
    <location>
        <begin position="112"/>
        <end position="296"/>
    </location>
</feature>
<keyword evidence="3 9" id="KW-0813">Transport</keyword>
<evidence type="ECO:0000256" key="2">
    <source>
        <dbReference type="ARBA" id="ARBA00009477"/>
    </source>
</evidence>
<sequence length="453" mass="50370">MTSMEVTKQSTQTLDDWDDSLIHQHANRDEAHALRLGWWLVVAGFGGFLLWALLAPLDKGVAVQGNVVVSGNRKVIQHMQGGIIERIQVKEGDSVTAGQVLLTLNEVDARTTSEGLGSQYDQLIAREARLLAEQRRQPSLVETERLAKERHRPEMKSIITLQESLLRSRQQAQRLETDGILANIDGMENSVSALQKMLASKQSQQAALSQQLGGLRPLAADNYVPRNKMLETERLFAQVSGEIAQTSGDLGRTRRDIQQQKLRIAQRQQEYDKDVSSELSDVQARLNEVVSQREKADFTLANVQVRAPVSGTVVNMKVFTEGGVIGAGQVMMDIVPDDQPLLVDGRIPVEMVDKVRSGLPVELQFTAFSQSTTPRVPGTVTLLSADRLVDEKEGTPYYSLRIQVSDEGKRSLHGLEIKPGMPVQGFVRTGERSFINYLFKPLMDRMHLALTEE</sequence>